<dbReference type="OrthoDB" id="153025at2"/>
<dbReference type="CDD" id="cd00761">
    <property type="entry name" value="Glyco_tranf_GTA_type"/>
    <property type="match status" value="1"/>
</dbReference>
<sequence length="293" mass="32725">MQISVVVTCYNAEATLADALASIVAQELPPYEVIIVDDGSDDGSIAIAQSTLPSATIIRQANQGVSAARNAGLASVSGTAIAFLDDDDIWHPAKLQRQAQILERYPQLDLIATSWSRSYPTPTEEQELRWLSYRELTLMNQFQTSTVLIRTDLVHKVGGFNPALDSVEDWAYWIACAKQGSLAILEQDLVLYRDSPDGVSKDLRRFWSKLMHMLNNTEALSLLDPTDRERITAWHTQRMAIAAILASELPLLPPILRHMLTTSPIAQAYAMRTLTLPFLKQRLQRRTARRPAT</sequence>
<reference evidence="2 3" key="1">
    <citation type="submission" date="2015-01" db="EMBL/GenBank/DDBJ databases">
        <title>Draft genome of the acidophilic iron oxidizer Ferrimicrobium acidiphilum strain T23.</title>
        <authorList>
            <person name="Poehlein A."/>
            <person name="Eisen S."/>
            <person name="Schloemann M."/>
            <person name="Johnson B.D."/>
            <person name="Daniel R."/>
            <person name="Muehling M."/>
        </authorList>
    </citation>
    <scope>NUCLEOTIDE SEQUENCE [LARGE SCALE GENOMIC DNA]</scope>
    <source>
        <strain evidence="2 3">T23</strain>
    </source>
</reference>
<evidence type="ECO:0000259" key="1">
    <source>
        <dbReference type="Pfam" id="PF00535"/>
    </source>
</evidence>
<proteinExistence type="predicted"/>
<dbReference type="GO" id="GO:0016757">
    <property type="term" value="F:glycosyltransferase activity"/>
    <property type="evidence" value="ECO:0007669"/>
    <property type="project" value="UniProtKB-KW"/>
</dbReference>
<accession>A0A0D8FWB5</accession>
<dbReference type="InterPro" id="IPR029044">
    <property type="entry name" value="Nucleotide-diphossugar_trans"/>
</dbReference>
<dbReference type="EMBL" id="JXUW01000004">
    <property type="protein sequence ID" value="KJE77593.1"/>
    <property type="molecule type" value="Genomic_DNA"/>
</dbReference>
<dbReference type="Proteomes" id="UP000032336">
    <property type="component" value="Unassembled WGS sequence"/>
</dbReference>
<name>A0A0D8FWB5_9ACTN</name>
<keyword evidence="2" id="KW-0808">Transferase</keyword>
<comment type="caution">
    <text evidence="2">The sequence shown here is derived from an EMBL/GenBank/DDBJ whole genome shotgun (WGS) entry which is preliminary data.</text>
</comment>
<dbReference type="InterPro" id="IPR001173">
    <property type="entry name" value="Glyco_trans_2-like"/>
</dbReference>
<dbReference type="RefSeq" id="WP_052565416.1">
    <property type="nucleotide sequence ID" value="NZ_JQKF01000003.1"/>
</dbReference>
<dbReference type="eggNOG" id="COG0463">
    <property type="taxonomic scope" value="Bacteria"/>
</dbReference>
<dbReference type="InterPro" id="IPR050834">
    <property type="entry name" value="Glycosyltransf_2"/>
</dbReference>
<keyword evidence="3" id="KW-1185">Reference proteome</keyword>
<dbReference type="SUPFAM" id="SSF53448">
    <property type="entry name" value="Nucleotide-diphospho-sugar transferases"/>
    <property type="match status" value="1"/>
</dbReference>
<evidence type="ECO:0000313" key="2">
    <source>
        <dbReference type="EMBL" id="KJE77593.1"/>
    </source>
</evidence>
<keyword evidence="2" id="KW-0328">Glycosyltransferase</keyword>
<dbReference type="EC" id="2.4.-.-" evidence="2"/>
<dbReference type="STRING" id="1121877.FEAC_07030"/>
<dbReference type="PANTHER" id="PTHR43685">
    <property type="entry name" value="GLYCOSYLTRANSFERASE"/>
    <property type="match status" value="1"/>
</dbReference>
<feature type="domain" description="Glycosyltransferase 2-like" evidence="1">
    <location>
        <begin position="4"/>
        <end position="141"/>
    </location>
</feature>
<dbReference type="AlphaFoldDB" id="A0A0D8FWB5"/>
<evidence type="ECO:0000313" key="3">
    <source>
        <dbReference type="Proteomes" id="UP000032336"/>
    </source>
</evidence>
<dbReference type="PANTHER" id="PTHR43685:SF2">
    <property type="entry name" value="GLYCOSYLTRANSFERASE 2-LIKE DOMAIN-CONTAINING PROTEIN"/>
    <property type="match status" value="1"/>
</dbReference>
<dbReference type="Pfam" id="PF00535">
    <property type="entry name" value="Glycos_transf_2"/>
    <property type="match status" value="1"/>
</dbReference>
<organism evidence="2 3">
    <name type="scientific">Ferrimicrobium acidiphilum DSM 19497</name>
    <dbReference type="NCBI Taxonomy" id="1121877"/>
    <lineage>
        <taxon>Bacteria</taxon>
        <taxon>Bacillati</taxon>
        <taxon>Actinomycetota</taxon>
        <taxon>Acidimicrobiia</taxon>
        <taxon>Acidimicrobiales</taxon>
        <taxon>Acidimicrobiaceae</taxon>
        <taxon>Ferrimicrobium</taxon>
    </lineage>
</organism>
<dbReference type="GeneID" id="78372003"/>
<protein>
    <submittedName>
        <fullName evidence="2">Putative glycosyltransferase EpsJ</fullName>
        <ecNumber evidence="2">2.4.-.-</ecNumber>
    </submittedName>
</protein>
<dbReference type="Gene3D" id="3.90.550.10">
    <property type="entry name" value="Spore Coat Polysaccharide Biosynthesis Protein SpsA, Chain A"/>
    <property type="match status" value="1"/>
</dbReference>
<gene>
    <name evidence="2" type="primary">epsJ</name>
    <name evidence="2" type="ORF">FEAC_07030</name>
</gene>